<feature type="compositionally biased region" description="Low complexity" evidence="1">
    <location>
        <begin position="93"/>
        <end position="107"/>
    </location>
</feature>
<feature type="compositionally biased region" description="Polar residues" evidence="1">
    <location>
        <begin position="47"/>
        <end position="62"/>
    </location>
</feature>
<dbReference type="AlphaFoldDB" id="A0A2T2NMY5"/>
<accession>A0A2T2NMY5</accession>
<organism evidence="2 3">
    <name type="scientific">Corynespora cassiicola Philippines</name>
    <dbReference type="NCBI Taxonomy" id="1448308"/>
    <lineage>
        <taxon>Eukaryota</taxon>
        <taxon>Fungi</taxon>
        <taxon>Dikarya</taxon>
        <taxon>Ascomycota</taxon>
        <taxon>Pezizomycotina</taxon>
        <taxon>Dothideomycetes</taxon>
        <taxon>Pleosporomycetidae</taxon>
        <taxon>Pleosporales</taxon>
        <taxon>Corynesporascaceae</taxon>
        <taxon>Corynespora</taxon>
    </lineage>
</organism>
<feature type="compositionally biased region" description="Pro residues" evidence="1">
    <location>
        <begin position="65"/>
        <end position="74"/>
    </location>
</feature>
<evidence type="ECO:0000256" key="1">
    <source>
        <dbReference type="SAM" id="MobiDB-lite"/>
    </source>
</evidence>
<sequence>MKHQLNACTKHFPKKPEEQPPLGRSKQTESSHANAQGYPFSPHPCLSQASTTTSQTRPNKTSFPLPNPSLPIPQPTNHLQPPSPRPPKRKKTQPCPLLHHTPGTHPPMIATRILTATPGIRPRPQARTHAHAPVSPPPVRIREPPSPA</sequence>
<evidence type="ECO:0000313" key="3">
    <source>
        <dbReference type="Proteomes" id="UP000240883"/>
    </source>
</evidence>
<feature type="compositionally biased region" description="Pro residues" evidence="1">
    <location>
        <begin position="134"/>
        <end position="148"/>
    </location>
</feature>
<name>A0A2T2NMY5_CORCC</name>
<dbReference type="EMBL" id="KZ678136">
    <property type="protein sequence ID" value="PSN66418.1"/>
    <property type="molecule type" value="Genomic_DNA"/>
</dbReference>
<protein>
    <submittedName>
        <fullName evidence="2">Uncharacterized protein</fullName>
    </submittedName>
</protein>
<feature type="region of interest" description="Disordered" evidence="1">
    <location>
        <begin position="1"/>
        <end position="148"/>
    </location>
</feature>
<keyword evidence="3" id="KW-1185">Reference proteome</keyword>
<gene>
    <name evidence="2" type="ORF">BS50DRAFT_414577</name>
</gene>
<evidence type="ECO:0000313" key="2">
    <source>
        <dbReference type="EMBL" id="PSN66418.1"/>
    </source>
</evidence>
<proteinExistence type="predicted"/>
<reference evidence="2 3" key="1">
    <citation type="journal article" date="2018" name="Front. Microbiol.">
        <title>Genome-Wide Analysis of Corynespora cassiicola Leaf Fall Disease Putative Effectors.</title>
        <authorList>
            <person name="Lopez D."/>
            <person name="Ribeiro S."/>
            <person name="Label P."/>
            <person name="Fumanal B."/>
            <person name="Venisse J.S."/>
            <person name="Kohler A."/>
            <person name="de Oliveira R.R."/>
            <person name="Labutti K."/>
            <person name="Lipzen A."/>
            <person name="Lail K."/>
            <person name="Bauer D."/>
            <person name="Ohm R.A."/>
            <person name="Barry K.W."/>
            <person name="Spatafora J."/>
            <person name="Grigoriev I.V."/>
            <person name="Martin F.M."/>
            <person name="Pujade-Renaud V."/>
        </authorList>
    </citation>
    <scope>NUCLEOTIDE SEQUENCE [LARGE SCALE GENOMIC DNA]</scope>
    <source>
        <strain evidence="2 3">Philippines</strain>
    </source>
</reference>
<dbReference type="Proteomes" id="UP000240883">
    <property type="component" value="Unassembled WGS sequence"/>
</dbReference>